<dbReference type="EMBL" id="CTKE01000005">
    <property type="protein sequence ID" value="CQI88925.1"/>
    <property type="molecule type" value="Genomic_DNA"/>
</dbReference>
<dbReference type="OrthoDB" id="5741553at2"/>
<accession>A0A0U1HQT1</accession>
<name>A0A0U1HQT1_YERRO</name>
<organism evidence="1 2">
    <name type="scientific">Yersinia rohdei</name>
    <dbReference type="NCBI Taxonomy" id="29485"/>
    <lineage>
        <taxon>Bacteria</taxon>
        <taxon>Pseudomonadati</taxon>
        <taxon>Pseudomonadota</taxon>
        <taxon>Gammaproteobacteria</taxon>
        <taxon>Enterobacterales</taxon>
        <taxon>Yersiniaceae</taxon>
        <taxon>Yersinia</taxon>
    </lineage>
</organism>
<proteinExistence type="predicted"/>
<reference evidence="1 2" key="1">
    <citation type="submission" date="2015-03" db="EMBL/GenBank/DDBJ databases">
        <authorList>
            <person name="Murphy D."/>
        </authorList>
    </citation>
    <scope>NUCLEOTIDE SEQUENCE [LARGE SCALE GENOMIC DNA]</scope>
    <source>
        <strain evidence="1 2">68/02</strain>
    </source>
</reference>
<dbReference type="InterPro" id="IPR008713">
    <property type="entry name" value="Phage_lambda_NinG"/>
</dbReference>
<sequence length="202" mass="23248">MTTGKPKNKPVKLKKCKVCPTKFAPFSSTQKACSVPCARIIAKQDADKKQQAIDRKAWQKRKESLKTASDWNKEAQVAVNRYVFWRDYSKPCIACGNALNYGVRGGAVDASHYRSRGTASHLRFNVFNIHAGCVRCNREMSGNLIPFRRNLIIKIGIDRVDRLETDNNPRKFDIPYLQRVKAIFTRRAKHYEKLRKRYLEAA</sequence>
<evidence type="ECO:0000313" key="1">
    <source>
        <dbReference type="EMBL" id="CQI88925.1"/>
    </source>
</evidence>
<evidence type="ECO:0000313" key="2">
    <source>
        <dbReference type="Proteomes" id="UP000042054"/>
    </source>
</evidence>
<gene>
    <name evidence="1" type="ORF">ERS008555_01276</name>
</gene>
<dbReference type="AlphaFoldDB" id="A0A0U1HQT1"/>
<dbReference type="RefSeq" id="WP_049617360.1">
    <property type="nucleotide sequence ID" value="NZ_CQCB01000028.1"/>
</dbReference>
<protein>
    <submittedName>
        <fullName evidence="1">NinG-like phage protein</fullName>
    </submittedName>
</protein>
<dbReference type="Proteomes" id="UP000042054">
    <property type="component" value="Unassembled WGS sequence"/>
</dbReference>
<dbReference type="Pfam" id="PF05766">
    <property type="entry name" value="NinG"/>
    <property type="match status" value="1"/>
</dbReference>